<feature type="region of interest" description="Disordered" evidence="1">
    <location>
        <begin position="1"/>
        <end position="51"/>
    </location>
</feature>
<dbReference type="EMBL" id="FOUE01000003">
    <property type="protein sequence ID" value="SFM43240.1"/>
    <property type="molecule type" value="Genomic_DNA"/>
</dbReference>
<name>A0A1I4QU40_9GAMM</name>
<protein>
    <submittedName>
        <fullName evidence="2">Uncharacterized protein</fullName>
    </submittedName>
</protein>
<reference evidence="3" key="1">
    <citation type="submission" date="2016-10" db="EMBL/GenBank/DDBJ databases">
        <authorList>
            <person name="Varghese N."/>
            <person name="Submissions S."/>
        </authorList>
    </citation>
    <scope>NUCLEOTIDE SEQUENCE [LARGE SCALE GENOMIC DNA]</scope>
    <source>
        <strain evidence="3">CGMCC 1.7061</strain>
    </source>
</reference>
<organism evidence="2 3">
    <name type="scientific">Marinobacter zhejiangensis</name>
    <dbReference type="NCBI Taxonomy" id="488535"/>
    <lineage>
        <taxon>Bacteria</taxon>
        <taxon>Pseudomonadati</taxon>
        <taxon>Pseudomonadota</taxon>
        <taxon>Gammaproteobacteria</taxon>
        <taxon>Pseudomonadales</taxon>
        <taxon>Marinobacteraceae</taxon>
        <taxon>Marinobacter</taxon>
    </lineage>
</organism>
<dbReference type="AlphaFoldDB" id="A0A1I4QU40"/>
<evidence type="ECO:0000256" key="1">
    <source>
        <dbReference type="SAM" id="MobiDB-lite"/>
    </source>
</evidence>
<sequence length="211" mass="22943">MSLLTSLARMSAGLQQAASQRSQHQPEASPAKSPADTLSVSPEEVTLSGAPLPKASSRLAIGQYKTTVGQDSHYVRETLRHKIAEYGIHPGTRLSVSKSPEGTLALQAAIPAEKRQQIEQDLNNTQAFREAFQRLSTHEPTVAFVDTAMKLNKAYGVSNPLLDSLVSENDHFNGLGDLSHRYDSIRRMVGAEQLEAAGTRQDYAFSLNARA</sequence>
<dbReference type="Proteomes" id="UP000198519">
    <property type="component" value="Unassembled WGS sequence"/>
</dbReference>
<gene>
    <name evidence="2" type="ORF">SAMN04487963_2565</name>
</gene>
<evidence type="ECO:0000313" key="2">
    <source>
        <dbReference type="EMBL" id="SFM43240.1"/>
    </source>
</evidence>
<dbReference type="OrthoDB" id="6363845at2"/>
<keyword evidence="3" id="KW-1185">Reference proteome</keyword>
<dbReference type="RefSeq" id="WP_092023112.1">
    <property type="nucleotide sequence ID" value="NZ_FOUE01000003.1"/>
</dbReference>
<evidence type="ECO:0000313" key="3">
    <source>
        <dbReference type="Proteomes" id="UP000198519"/>
    </source>
</evidence>
<accession>A0A1I4QU40</accession>
<proteinExistence type="predicted"/>
<feature type="compositionally biased region" description="Polar residues" evidence="1">
    <location>
        <begin position="13"/>
        <end position="26"/>
    </location>
</feature>